<comment type="catalytic activity">
    <reaction evidence="5">
        <text>N-acetyl-L-glutamate 5-semialdehyde + phosphate + NADP(+) = N-acetyl-L-glutamyl 5-phosphate + NADPH + H(+)</text>
        <dbReference type="Rhea" id="RHEA:21588"/>
        <dbReference type="ChEBI" id="CHEBI:15378"/>
        <dbReference type="ChEBI" id="CHEBI:29123"/>
        <dbReference type="ChEBI" id="CHEBI:43474"/>
        <dbReference type="ChEBI" id="CHEBI:57783"/>
        <dbReference type="ChEBI" id="CHEBI:57936"/>
        <dbReference type="ChEBI" id="CHEBI:58349"/>
        <dbReference type="EC" id="1.2.1.38"/>
    </reaction>
</comment>
<evidence type="ECO:0000256" key="1">
    <source>
        <dbReference type="ARBA" id="ARBA00022571"/>
    </source>
</evidence>
<keyword evidence="5" id="KW-0963">Cytoplasm</keyword>
<name>A0ABQ2B6V3_9MICO</name>
<dbReference type="Gene3D" id="3.40.50.720">
    <property type="entry name" value="NAD(P)-binding Rossmann-like Domain"/>
    <property type="match status" value="1"/>
</dbReference>
<evidence type="ECO:0000256" key="5">
    <source>
        <dbReference type="HAMAP-Rule" id="MF_00150"/>
    </source>
</evidence>
<dbReference type="PROSITE" id="PS01224">
    <property type="entry name" value="ARGC"/>
    <property type="match status" value="1"/>
</dbReference>
<dbReference type="EMBL" id="BMDG01000005">
    <property type="protein sequence ID" value="GGI08045.1"/>
    <property type="molecule type" value="Genomic_DNA"/>
</dbReference>
<gene>
    <name evidence="5 8" type="primary">argC</name>
    <name evidence="8" type="ORF">GCM10007368_19210</name>
</gene>
<comment type="caution">
    <text evidence="8">The sequence shown here is derived from an EMBL/GenBank/DDBJ whole genome shotgun (WGS) entry which is preliminary data.</text>
</comment>
<sequence length="364" mass="36822">MLHMVSTQPQLRVAVAGASGYAGGEFLRLAAGHPHLEVGTVTAHSNAGSRLGELQPHLRSLAGRVLAPTTPEALAGHDVVVLGLPHGASGEVAAQLPDDVLVLDLGADHRLASAADWESFYGSPHAGTWPYGLPELIHADGAGAVTGHQRDHLAGARRVAVPGCNVTAVTLALQPGVAAGLVRPADVVAVLANGYSGAGKALKPHLLAAEGLGSAAPYAVGGTHRHIPEITQNLRSAGADDVSISFTPTLVPMSRGILATVTARLAPGHEDATADDVRAVWHDAYAGEPFVDLLPAGQWPSTAATLGANTALVQVTLDRAAGRVVAVVAIDNLVKGTAGQAVQAMNLALGLPETAGLVTEGVAP</sequence>
<comment type="similarity">
    <text evidence="5">Belongs to the NAGSA dehydrogenase family. Type 1 subfamily.</text>
</comment>
<dbReference type="SUPFAM" id="SSF51735">
    <property type="entry name" value="NAD(P)-binding Rossmann-fold domains"/>
    <property type="match status" value="1"/>
</dbReference>
<evidence type="ECO:0000256" key="4">
    <source>
        <dbReference type="ARBA" id="ARBA00023002"/>
    </source>
</evidence>
<dbReference type="Pfam" id="PF22698">
    <property type="entry name" value="Semialdhyde_dhC_1"/>
    <property type="match status" value="1"/>
</dbReference>
<evidence type="ECO:0000259" key="7">
    <source>
        <dbReference type="SMART" id="SM00859"/>
    </source>
</evidence>
<feature type="domain" description="Semialdehyde dehydrogenase NAD-binding" evidence="7">
    <location>
        <begin position="12"/>
        <end position="144"/>
    </location>
</feature>
<dbReference type="CDD" id="cd23934">
    <property type="entry name" value="AGPR_1_C"/>
    <property type="match status" value="1"/>
</dbReference>
<comment type="subcellular location">
    <subcellularLocation>
        <location evidence="5">Cytoplasm</location>
    </subcellularLocation>
</comment>
<dbReference type="PANTHER" id="PTHR32338">
    <property type="entry name" value="N-ACETYL-GAMMA-GLUTAMYL-PHOSPHATE REDUCTASE, CHLOROPLASTIC-RELATED-RELATED"/>
    <property type="match status" value="1"/>
</dbReference>
<dbReference type="InterPro" id="IPR023013">
    <property type="entry name" value="AGPR_AS"/>
</dbReference>
<keyword evidence="3 5" id="KW-0521">NADP</keyword>
<dbReference type="PANTHER" id="PTHR32338:SF10">
    <property type="entry name" value="N-ACETYL-GAMMA-GLUTAMYL-PHOSPHATE REDUCTASE, CHLOROPLASTIC-RELATED"/>
    <property type="match status" value="1"/>
</dbReference>
<keyword evidence="9" id="KW-1185">Reference proteome</keyword>
<evidence type="ECO:0000313" key="8">
    <source>
        <dbReference type="EMBL" id="GGI08045.1"/>
    </source>
</evidence>
<dbReference type="EC" id="1.2.1.38" evidence="5"/>
<evidence type="ECO:0000313" key="9">
    <source>
        <dbReference type="Proteomes" id="UP000632535"/>
    </source>
</evidence>
<evidence type="ECO:0000256" key="6">
    <source>
        <dbReference type="PROSITE-ProRule" id="PRU10010"/>
    </source>
</evidence>
<dbReference type="InterPro" id="IPR050085">
    <property type="entry name" value="AGPR"/>
</dbReference>
<dbReference type="InterPro" id="IPR000706">
    <property type="entry name" value="AGPR_type-1"/>
</dbReference>
<dbReference type="Proteomes" id="UP000632535">
    <property type="component" value="Unassembled WGS sequence"/>
</dbReference>
<reference evidence="9" key="1">
    <citation type="journal article" date="2019" name="Int. J. Syst. Evol. Microbiol.">
        <title>The Global Catalogue of Microorganisms (GCM) 10K type strain sequencing project: providing services to taxonomists for standard genome sequencing and annotation.</title>
        <authorList>
            <consortium name="The Broad Institute Genomics Platform"/>
            <consortium name="The Broad Institute Genome Sequencing Center for Infectious Disease"/>
            <person name="Wu L."/>
            <person name="Ma J."/>
        </authorList>
    </citation>
    <scope>NUCLEOTIDE SEQUENCE [LARGE SCALE GENOMIC DNA]</scope>
    <source>
        <strain evidence="9">CCM 8653</strain>
    </source>
</reference>
<dbReference type="SUPFAM" id="SSF55347">
    <property type="entry name" value="Glyceraldehyde-3-phosphate dehydrogenase-like, C-terminal domain"/>
    <property type="match status" value="1"/>
</dbReference>
<accession>A0ABQ2B6V3</accession>
<evidence type="ECO:0000256" key="2">
    <source>
        <dbReference type="ARBA" id="ARBA00022605"/>
    </source>
</evidence>
<keyword evidence="4 5" id="KW-0560">Oxidoreductase</keyword>
<dbReference type="SMART" id="SM00859">
    <property type="entry name" value="Semialdhyde_dh"/>
    <property type="match status" value="1"/>
</dbReference>
<dbReference type="InterPro" id="IPR058924">
    <property type="entry name" value="AGPR_dimerisation_dom"/>
</dbReference>
<protein>
    <recommendedName>
        <fullName evidence="5">N-acetyl-gamma-glutamyl-phosphate reductase</fullName>
        <shortName evidence="5">AGPR</shortName>
        <ecNumber evidence="5">1.2.1.38</ecNumber>
    </recommendedName>
    <alternativeName>
        <fullName evidence="5">N-acetyl-glutamate semialdehyde dehydrogenase</fullName>
        <shortName evidence="5">NAGSA dehydrogenase</shortName>
    </alternativeName>
</protein>
<proteinExistence type="inferred from homology"/>
<dbReference type="HAMAP" id="MF_00150">
    <property type="entry name" value="ArgC_type1"/>
    <property type="match status" value="1"/>
</dbReference>
<evidence type="ECO:0000256" key="3">
    <source>
        <dbReference type="ARBA" id="ARBA00022857"/>
    </source>
</evidence>
<dbReference type="Pfam" id="PF01118">
    <property type="entry name" value="Semialdhyde_dh"/>
    <property type="match status" value="1"/>
</dbReference>
<dbReference type="CDD" id="cd24148">
    <property type="entry name" value="AGPR_1_actinobacAGPR_like"/>
    <property type="match status" value="1"/>
</dbReference>
<keyword evidence="2 5" id="KW-0028">Amino-acid biosynthesis</keyword>
<dbReference type="InterPro" id="IPR036291">
    <property type="entry name" value="NAD(P)-bd_dom_sf"/>
</dbReference>
<comment type="function">
    <text evidence="5">Catalyzes the NADPH-dependent reduction of N-acetyl-5-glutamyl phosphate to yield N-acetyl-L-glutamate 5-semialdehyde.</text>
</comment>
<dbReference type="NCBIfam" id="TIGR01850">
    <property type="entry name" value="argC"/>
    <property type="match status" value="1"/>
</dbReference>
<feature type="active site" evidence="5 6">
    <location>
        <position position="164"/>
    </location>
</feature>
<dbReference type="InterPro" id="IPR000534">
    <property type="entry name" value="Semialdehyde_DH_NAD-bd"/>
</dbReference>
<comment type="pathway">
    <text evidence="5">Amino-acid biosynthesis; L-arginine biosynthesis; N(2)-acetyl-L-ornithine from L-glutamate: step 3/4.</text>
</comment>
<organism evidence="8 9">
    <name type="scientific">Isoptericola cucumis</name>
    <dbReference type="NCBI Taxonomy" id="1776856"/>
    <lineage>
        <taxon>Bacteria</taxon>
        <taxon>Bacillati</taxon>
        <taxon>Actinomycetota</taxon>
        <taxon>Actinomycetes</taxon>
        <taxon>Micrococcales</taxon>
        <taxon>Promicromonosporaceae</taxon>
        <taxon>Isoptericola</taxon>
    </lineage>
</organism>
<keyword evidence="1 5" id="KW-0055">Arginine biosynthesis</keyword>
<dbReference type="Gene3D" id="3.30.360.10">
    <property type="entry name" value="Dihydrodipicolinate Reductase, domain 2"/>
    <property type="match status" value="1"/>
</dbReference>